<gene>
    <name evidence="1" type="ORF">OIU74_002478</name>
</gene>
<accession>A0A9Q1AP69</accession>
<name>A0A9Q1AP69_9ROSI</name>
<proteinExistence type="predicted"/>
<evidence type="ECO:0000313" key="2">
    <source>
        <dbReference type="Proteomes" id="UP001151752"/>
    </source>
</evidence>
<keyword evidence="2" id="KW-1185">Reference proteome</keyword>
<organism evidence="1 2">
    <name type="scientific">Salix koriyanagi</name>
    <dbReference type="NCBI Taxonomy" id="2511006"/>
    <lineage>
        <taxon>Eukaryota</taxon>
        <taxon>Viridiplantae</taxon>
        <taxon>Streptophyta</taxon>
        <taxon>Embryophyta</taxon>
        <taxon>Tracheophyta</taxon>
        <taxon>Spermatophyta</taxon>
        <taxon>Magnoliopsida</taxon>
        <taxon>eudicotyledons</taxon>
        <taxon>Gunneridae</taxon>
        <taxon>Pentapetalae</taxon>
        <taxon>rosids</taxon>
        <taxon>fabids</taxon>
        <taxon>Malpighiales</taxon>
        <taxon>Salicaceae</taxon>
        <taxon>Saliceae</taxon>
        <taxon>Salix</taxon>
    </lineage>
</organism>
<dbReference type="Proteomes" id="UP001151752">
    <property type="component" value="Chromosome 16"/>
</dbReference>
<dbReference type="EMBL" id="JAPFFM010000001">
    <property type="protein sequence ID" value="KAJ6778695.1"/>
    <property type="molecule type" value="Genomic_DNA"/>
</dbReference>
<reference evidence="1" key="2">
    <citation type="journal article" date="2023" name="Int. J. Mol. Sci.">
        <title>De Novo Assembly and Annotation of 11 Diverse Shrub Willow (Salix) Genomes Reveals Novel Gene Organization in Sex-Linked Regions.</title>
        <authorList>
            <person name="Hyden B."/>
            <person name="Feng K."/>
            <person name="Yates T.B."/>
            <person name="Jawdy S."/>
            <person name="Cereghino C."/>
            <person name="Smart L.B."/>
            <person name="Muchero W."/>
        </authorList>
    </citation>
    <scope>NUCLEOTIDE SEQUENCE</scope>
    <source>
        <tissue evidence="1">Shoot tip</tissue>
    </source>
</reference>
<evidence type="ECO:0000313" key="1">
    <source>
        <dbReference type="EMBL" id="KAJ6778695.1"/>
    </source>
</evidence>
<protein>
    <submittedName>
        <fullName evidence="1">Uncharacterized protein</fullName>
    </submittedName>
</protein>
<dbReference type="AlphaFoldDB" id="A0A9Q1AP69"/>
<sequence length="83" mass="8795">MLYIEAALSDLLQKLLGIDGAATATQIPAHQGIDLPADHSVSKMDNKIIINCGTPELEKASESSDSIGCILTQGRGSWTDKRA</sequence>
<reference evidence="1" key="1">
    <citation type="submission" date="2022-11" db="EMBL/GenBank/DDBJ databases">
        <authorList>
            <person name="Hyden B.L."/>
            <person name="Feng K."/>
            <person name="Yates T."/>
            <person name="Jawdy S."/>
            <person name="Smart L.B."/>
            <person name="Muchero W."/>
        </authorList>
    </citation>
    <scope>NUCLEOTIDE SEQUENCE</scope>
    <source>
        <tissue evidence="1">Shoot tip</tissue>
    </source>
</reference>
<comment type="caution">
    <text evidence="1">The sequence shown here is derived from an EMBL/GenBank/DDBJ whole genome shotgun (WGS) entry which is preliminary data.</text>
</comment>